<reference evidence="2" key="1">
    <citation type="journal article" date="2020" name="Front. Microbiol.">
        <title>Gene regulatory networks of Penicillium echinulatum 2HH and Penicillium oxalicum 114-2 inferred by a computational biology approach.</title>
        <authorList>
            <person name="Lenz A.R."/>
            <person name="Galan-Vasquez E."/>
            <person name="Balbinot E."/>
            <person name="De Abreu F.P."/>
            <person name="De Oliveira N.S."/>
            <person name="Da Rosa L.O."/>
            <person name="De Avila E Silva S."/>
            <person name="Camassola M."/>
            <person name="Dillon A.J.P."/>
            <person name="Perez-Rueda E."/>
        </authorList>
    </citation>
    <scope>NUCLEOTIDE SEQUENCE</scope>
    <source>
        <strain evidence="2">S1M29</strain>
    </source>
</reference>
<sequence length="371" mass="42508">MASTMSSTRPSAPDVHTTVNLLINNLVNIKDESGRFLLHLADGRIIDTKSWQGWEWTHGIGLYGLWKYYELTGDERLIKIMEDWFSARFAEGGTTKNINTMAVFLTLAYLYEKTGNPTYLPWLDAWAEWAMYELPRTRYGGMQHITYNRENYQQLWDDTLMMTVMPLAKIGKLLNRPEYIAEAKRQFLVHVKYLFDSKTGFFFHGWTFEEGGHNFADARWARGNSWVTIVIPEIIELLELEINDPIRLHLTDTLDAQCRALQRVQSESGSWHTLLDHPDSYLEASATAGFAYGILKAVRKRYIGPEFRPVAEKAIAAVIKDVDPQGELLNTSFGTGMGDNLQFYKDIPLTSMPYGQAMAIMALGEYLRTYL</sequence>
<name>A0A8J8WAU2_9EURO</name>
<dbReference type="InterPro" id="IPR052043">
    <property type="entry name" value="PolySaccharide_Degr_Enz"/>
</dbReference>
<dbReference type="InterPro" id="IPR010905">
    <property type="entry name" value="Glyco_hydro_88"/>
</dbReference>
<keyword evidence="3" id="KW-1185">Reference proteome</keyword>
<dbReference type="GO" id="GO:0005975">
    <property type="term" value="P:carbohydrate metabolic process"/>
    <property type="evidence" value="ECO:0007669"/>
    <property type="project" value="InterPro"/>
</dbReference>
<dbReference type="Gene3D" id="1.50.10.10">
    <property type="match status" value="1"/>
</dbReference>
<keyword evidence="1 2" id="KW-0378">Hydrolase</keyword>
<protein>
    <submittedName>
        <fullName evidence="2">Unsaturated rhamnogalacturonyl hydrolase</fullName>
        <ecNumber evidence="2">3.2.1.172</ecNumber>
    </submittedName>
</protein>
<evidence type="ECO:0000313" key="2">
    <source>
        <dbReference type="EMBL" id="KAF7718867.1"/>
    </source>
</evidence>
<evidence type="ECO:0000313" key="3">
    <source>
        <dbReference type="Proteomes" id="UP000631181"/>
    </source>
</evidence>
<comment type="caution">
    <text evidence="2">The sequence shown here is derived from an EMBL/GenBank/DDBJ whole genome shotgun (WGS) entry which is preliminary data.</text>
</comment>
<dbReference type="Proteomes" id="UP000631181">
    <property type="component" value="Unassembled WGS sequence"/>
</dbReference>
<dbReference type="Pfam" id="PF07470">
    <property type="entry name" value="Glyco_hydro_88"/>
    <property type="match status" value="1"/>
</dbReference>
<dbReference type="EMBL" id="WIWV01000011">
    <property type="protein sequence ID" value="KAF7718867.1"/>
    <property type="molecule type" value="Genomic_DNA"/>
</dbReference>
<dbReference type="OrthoDB" id="2305845at2759"/>
<dbReference type="GO" id="GO:0102211">
    <property type="term" value="F:unsaturated rhamnogalacturonyl hydrolase activity"/>
    <property type="evidence" value="ECO:0007669"/>
    <property type="project" value="UniProtKB-EC"/>
</dbReference>
<evidence type="ECO:0000256" key="1">
    <source>
        <dbReference type="ARBA" id="ARBA00022801"/>
    </source>
</evidence>
<dbReference type="InterPro" id="IPR008928">
    <property type="entry name" value="6-hairpin_glycosidase_sf"/>
</dbReference>
<dbReference type="PANTHER" id="PTHR33886">
    <property type="entry name" value="UNSATURATED RHAMNOGALACTURONAN HYDROLASE (EUROFUNG)"/>
    <property type="match status" value="1"/>
</dbReference>
<dbReference type="PANTHER" id="PTHR33886:SF8">
    <property type="entry name" value="UNSATURATED RHAMNOGALACTURONAN HYDROLASE (EUROFUNG)"/>
    <property type="match status" value="1"/>
</dbReference>
<proteinExistence type="predicted"/>
<keyword evidence="2" id="KW-0326">Glycosidase</keyword>
<gene>
    <name evidence="2" type="ORF">PECM_000791</name>
</gene>
<dbReference type="AlphaFoldDB" id="A0A8J8WAU2"/>
<accession>A0A8J8WAU2</accession>
<dbReference type="SUPFAM" id="SSF48208">
    <property type="entry name" value="Six-hairpin glycosidases"/>
    <property type="match status" value="1"/>
</dbReference>
<organism evidence="2 3">
    <name type="scientific">Penicillium ucsense</name>
    <dbReference type="NCBI Taxonomy" id="2839758"/>
    <lineage>
        <taxon>Eukaryota</taxon>
        <taxon>Fungi</taxon>
        <taxon>Dikarya</taxon>
        <taxon>Ascomycota</taxon>
        <taxon>Pezizomycotina</taxon>
        <taxon>Eurotiomycetes</taxon>
        <taxon>Eurotiomycetidae</taxon>
        <taxon>Eurotiales</taxon>
        <taxon>Aspergillaceae</taxon>
        <taxon>Penicillium</taxon>
    </lineage>
</organism>
<dbReference type="EC" id="3.2.1.172" evidence="2"/>
<dbReference type="InterPro" id="IPR012341">
    <property type="entry name" value="6hp_glycosidase-like_sf"/>
</dbReference>